<dbReference type="SMART" id="SM00367">
    <property type="entry name" value="LRR_CC"/>
    <property type="match status" value="3"/>
</dbReference>
<organism evidence="1 2">
    <name type="scientific">Camellia sinensis</name>
    <name type="common">Tea plant</name>
    <name type="synonym">Thea sinensis</name>
    <dbReference type="NCBI Taxonomy" id="4442"/>
    <lineage>
        <taxon>Eukaryota</taxon>
        <taxon>Viridiplantae</taxon>
        <taxon>Streptophyta</taxon>
        <taxon>Embryophyta</taxon>
        <taxon>Tracheophyta</taxon>
        <taxon>Spermatophyta</taxon>
        <taxon>Magnoliopsida</taxon>
        <taxon>eudicotyledons</taxon>
        <taxon>Gunneridae</taxon>
        <taxon>Pentapetalae</taxon>
        <taxon>asterids</taxon>
        <taxon>Ericales</taxon>
        <taxon>Theaceae</taxon>
        <taxon>Camellia</taxon>
    </lineage>
</organism>
<evidence type="ECO:0000313" key="2">
    <source>
        <dbReference type="Proteomes" id="UP000593564"/>
    </source>
</evidence>
<name>A0A7J7FU32_CAMSI</name>
<dbReference type="EMBL" id="JACBKZ010000014">
    <property type="protein sequence ID" value="KAF5931617.1"/>
    <property type="molecule type" value="Genomic_DNA"/>
</dbReference>
<dbReference type="InterPro" id="IPR006553">
    <property type="entry name" value="Leu-rich_rpt_Cys-con_subtyp"/>
</dbReference>
<dbReference type="GO" id="GO:0019005">
    <property type="term" value="C:SCF ubiquitin ligase complex"/>
    <property type="evidence" value="ECO:0007669"/>
    <property type="project" value="TreeGrafter"/>
</dbReference>
<accession>A0A7J7FU32</accession>
<dbReference type="Gene3D" id="3.80.10.10">
    <property type="entry name" value="Ribonuclease Inhibitor"/>
    <property type="match status" value="2"/>
</dbReference>
<dbReference type="PANTHER" id="PTHR13318:SF106">
    <property type="entry name" value="F-BOX_LRR-REPEAT PROTEIN 2"/>
    <property type="match status" value="1"/>
</dbReference>
<dbReference type="SUPFAM" id="SSF52047">
    <property type="entry name" value="RNI-like"/>
    <property type="match status" value="2"/>
</dbReference>
<dbReference type="AlphaFoldDB" id="A0A7J7FU32"/>
<reference evidence="1 2" key="2">
    <citation type="submission" date="2020-07" db="EMBL/GenBank/DDBJ databases">
        <title>Genome assembly of wild tea tree DASZ reveals pedigree and selection history of tea varieties.</title>
        <authorList>
            <person name="Zhang W."/>
        </authorList>
    </citation>
    <scope>NUCLEOTIDE SEQUENCE [LARGE SCALE GENOMIC DNA]</scope>
    <source>
        <strain evidence="2">cv. G240</strain>
        <tissue evidence="1">Leaf</tissue>
    </source>
</reference>
<dbReference type="GO" id="GO:0031146">
    <property type="term" value="P:SCF-dependent proteasomal ubiquitin-dependent protein catabolic process"/>
    <property type="evidence" value="ECO:0007669"/>
    <property type="project" value="TreeGrafter"/>
</dbReference>
<evidence type="ECO:0000313" key="1">
    <source>
        <dbReference type="EMBL" id="KAF5931617.1"/>
    </source>
</evidence>
<dbReference type="PANTHER" id="PTHR13318">
    <property type="entry name" value="PARTNER OF PAIRED, ISOFORM B-RELATED"/>
    <property type="match status" value="1"/>
</dbReference>
<reference evidence="2" key="1">
    <citation type="journal article" date="2020" name="Nat. Commun.">
        <title>Genome assembly of wild tea tree DASZ reveals pedigree and selection history of tea varieties.</title>
        <authorList>
            <person name="Zhang W."/>
            <person name="Zhang Y."/>
            <person name="Qiu H."/>
            <person name="Guo Y."/>
            <person name="Wan H."/>
            <person name="Zhang X."/>
            <person name="Scossa F."/>
            <person name="Alseekh S."/>
            <person name="Zhang Q."/>
            <person name="Wang P."/>
            <person name="Xu L."/>
            <person name="Schmidt M.H."/>
            <person name="Jia X."/>
            <person name="Li D."/>
            <person name="Zhu A."/>
            <person name="Guo F."/>
            <person name="Chen W."/>
            <person name="Ni D."/>
            <person name="Usadel B."/>
            <person name="Fernie A.R."/>
            <person name="Wen W."/>
        </authorList>
    </citation>
    <scope>NUCLEOTIDE SEQUENCE [LARGE SCALE GENOMIC DNA]</scope>
    <source>
        <strain evidence="2">cv. G240</strain>
    </source>
</reference>
<dbReference type="Proteomes" id="UP000593564">
    <property type="component" value="Unassembled WGS sequence"/>
</dbReference>
<evidence type="ECO:0008006" key="3">
    <source>
        <dbReference type="Google" id="ProtNLM"/>
    </source>
</evidence>
<comment type="caution">
    <text evidence="1">The sequence shown here is derived from an EMBL/GenBank/DDBJ whole genome shotgun (WGS) entry which is preliminary data.</text>
</comment>
<protein>
    <recommendedName>
        <fullName evidence="3">F-box domain-containing protein</fullName>
    </recommendedName>
</protein>
<keyword evidence="2" id="KW-1185">Reference proteome</keyword>
<dbReference type="InterPro" id="IPR032675">
    <property type="entry name" value="LRR_dom_sf"/>
</dbReference>
<sequence>MKHRRKELSEDCWELILNRLAIDDFNSLQSPSLVCKQFLSITDRIRLKLEASDRLFYRNNCDALFRSLQRFRNLKEIELRDPIFGDKADVNYPIRRIASSGLDLQSLSLTCLRKPPFLKTFMKLGSTMKNLKILRCCLLECLRNHHLVAIADALPWLEELDIQFSCYYWSPGRDSNSRSAKYMVTDAGIEALSRKLRGLRKIDITGQVGCSDRSLIALSSNCVLLNEIRCCSCKVTEHGICFVLRHSRNLICFKAGRYYSSPDVSFTFENSMIYATSLRDLELDPHGNQDRLICSIAAAGIQLEKIILYNDSGLSLHGLSTFFCACPSLTHLMLCSIDILTDNSTRDLCRYLPNLVSIKFDQCSNLTTAIFFILAKECPVLSEIEMPHINLQVEDNFDMDLERNYQIRSLDLSCARVNNEFLKKIGVVCPNLQTLNVTGLYTLTEGIEEILKCCSQIKHLTVDRTREIVILLEQFKTRSIKIEHLLELEEWEEFEKVPDACKAQLLLFMLNLTRSRGCAVVLELSKSNQAGFWAARPGLHVRGAEQGACGRAARAGLGAARAGMRLRTCGMTGQSEALFFFLL</sequence>
<proteinExistence type="predicted"/>
<gene>
    <name evidence="1" type="ORF">HYC85_027788</name>
</gene>